<evidence type="ECO:0000256" key="1">
    <source>
        <dbReference type="SAM" id="MobiDB-lite"/>
    </source>
</evidence>
<dbReference type="EMBL" id="GBRH01271704">
    <property type="protein sequence ID" value="JAD26191.1"/>
    <property type="molecule type" value="Transcribed_RNA"/>
</dbReference>
<feature type="compositionally biased region" description="Basic and acidic residues" evidence="1">
    <location>
        <begin position="1"/>
        <end position="20"/>
    </location>
</feature>
<protein>
    <submittedName>
        <fullName evidence="2">Uncharacterized protein</fullName>
    </submittedName>
</protein>
<organism evidence="2">
    <name type="scientific">Arundo donax</name>
    <name type="common">Giant reed</name>
    <name type="synonym">Donax arundinaceus</name>
    <dbReference type="NCBI Taxonomy" id="35708"/>
    <lineage>
        <taxon>Eukaryota</taxon>
        <taxon>Viridiplantae</taxon>
        <taxon>Streptophyta</taxon>
        <taxon>Embryophyta</taxon>
        <taxon>Tracheophyta</taxon>
        <taxon>Spermatophyta</taxon>
        <taxon>Magnoliopsida</taxon>
        <taxon>Liliopsida</taxon>
        <taxon>Poales</taxon>
        <taxon>Poaceae</taxon>
        <taxon>PACMAD clade</taxon>
        <taxon>Arundinoideae</taxon>
        <taxon>Arundineae</taxon>
        <taxon>Arundo</taxon>
    </lineage>
</organism>
<feature type="region of interest" description="Disordered" evidence="1">
    <location>
        <begin position="1"/>
        <end position="22"/>
    </location>
</feature>
<name>A0A0A8YJF5_ARUDO</name>
<accession>A0A0A8YJF5</accession>
<reference evidence="2" key="1">
    <citation type="submission" date="2014-09" db="EMBL/GenBank/DDBJ databases">
        <authorList>
            <person name="Magalhaes I.L.F."/>
            <person name="Oliveira U."/>
            <person name="Santos F.R."/>
            <person name="Vidigal T.H.D.A."/>
            <person name="Brescovit A.D."/>
            <person name="Santos A.J."/>
        </authorList>
    </citation>
    <scope>NUCLEOTIDE SEQUENCE</scope>
    <source>
        <tissue evidence="2">Shoot tissue taken approximately 20 cm above the soil surface</tissue>
    </source>
</reference>
<sequence>MAPPRTTERTGRVSEETREAEAEDDAAISRLLRQLLLVYRRRRAVADRGRFSRLRCLRSCLCVSSSRFWAQVPCQPIPSHSLLG</sequence>
<proteinExistence type="predicted"/>
<evidence type="ECO:0000313" key="2">
    <source>
        <dbReference type="EMBL" id="JAD26191.1"/>
    </source>
</evidence>
<dbReference type="AlphaFoldDB" id="A0A0A8YJF5"/>
<reference evidence="2" key="2">
    <citation type="journal article" date="2015" name="Data Brief">
        <title>Shoot transcriptome of the giant reed, Arundo donax.</title>
        <authorList>
            <person name="Barrero R.A."/>
            <person name="Guerrero F.D."/>
            <person name="Moolhuijzen P."/>
            <person name="Goolsby J.A."/>
            <person name="Tidwell J."/>
            <person name="Bellgard S.E."/>
            <person name="Bellgard M.I."/>
        </authorList>
    </citation>
    <scope>NUCLEOTIDE SEQUENCE</scope>
    <source>
        <tissue evidence="2">Shoot tissue taken approximately 20 cm above the soil surface</tissue>
    </source>
</reference>